<dbReference type="PROSITE" id="PS00211">
    <property type="entry name" value="ABC_TRANSPORTER_1"/>
    <property type="match status" value="1"/>
</dbReference>
<organism evidence="5 6">
    <name type="scientific">Amedibacillus hominis</name>
    <dbReference type="NCBI Taxonomy" id="2897776"/>
    <lineage>
        <taxon>Bacteria</taxon>
        <taxon>Bacillati</taxon>
        <taxon>Bacillota</taxon>
        <taxon>Erysipelotrichia</taxon>
        <taxon>Erysipelotrichales</taxon>
        <taxon>Erysipelotrichaceae</taxon>
        <taxon>Amedibacillus</taxon>
    </lineage>
</organism>
<dbReference type="InterPro" id="IPR017871">
    <property type="entry name" value="ABC_transporter-like_CS"/>
</dbReference>
<protein>
    <submittedName>
        <fullName evidence="5">ATP-binding cassette domain-containing protein</fullName>
    </submittedName>
</protein>
<keyword evidence="1" id="KW-0813">Transport</keyword>
<keyword evidence="6" id="KW-1185">Reference proteome</keyword>
<sequence>MDKAEKAYADVRNKLDARKNNLRAMEGFAEAEELWDGGIDLTQLNKEEMRLLREDLQIIFQDPYSSLNPRLTVGQIISEPLVGQGKFKKGSKELEEYILQVMGKCGLEPYFIHRYPHQFSGGQRQRIGIARALALNPKFIVCDEAVSALDVSIQSQVLNLLQDLKEEQNLTYMFISHDLSVVKYISDRIGVMYLGNMVESAKAEDIFKNPLHPYTEALLNAIPTTDINNKELQILEGDIPSPVNPPKGCKFHTRCKYATERCRQEKPAWQEIEPEHFVACHLRSK</sequence>
<comment type="caution">
    <text evidence="5">The sequence shown here is derived from an EMBL/GenBank/DDBJ whole genome shotgun (WGS) entry which is preliminary data.</text>
</comment>
<keyword evidence="2" id="KW-0547">Nucleotide-binding</keyword>
<dbReference type="Proteomes" id="UP001202402">
    <property type="component" value="Unassembled WGS sequence"/>
</dbReference>
<name>A0ABS9R5S5_9FIRM</name>
<proteinExistence type="predicted"/>
<evidence type="ECO:0000313" key="5">
    <source>
        <dbReference type="EMBL" id="MCH4284992.1"/>
    </source>
</evidence>
<dbReference type="InterPro" id="IPR003439">
    <property type="entry name" value="ABC_transporter-like_ATP-bd"/>
</dbReference>
<evidence type="ECO:0000259" key="4">
    <source>
        <dbReference type="PROSITE" id="PS50893"/>
    </source>
</evidence>
<dbReference type="PANTHER" id="PTHR43776:SF8">
    <property type="entry name" value="ABC TRANSPORTER, ATP-BINDING PROTEIN"/>
    <property type="match status" value="1"/>
</dbReference>
<dbReference type="SUPFAM" id="SSF52540">
    <property type="entry name" value="P-loop containing nucleoside triphosphate hydrolases"/>
    <property type="match status" value="1"/>
</dbReference>
<dbReference type="NCBIfam" id="TIGR01727">
    <property type="entry name" value="oligo_HPY"/>
    <property type="match status" value="1"/>
</dbReference>
<dbReference type="Gene3D" id="3.40.50.300">
    <property type="entry name" value="P-loop containing nucleotide triphosphate hydrolases"/>
    <property type="match status" value="1"/>
</dbReference>
<dbReference type="Pfam" id="PF00005">
    <property type="entry name" value="ABC_tran"/>
    <property type="match status" value="1"/>
</dbReference>
<evidence type="ECO:0000256" key="2">
    <source>
        <dbReference type="ARBA" id="ARBA00022741"/>
    </source>
</evidence>
<dbReference type="GO" id="GO:0005524">
    <property type="term" value="F:ATP binding"/>
    <property type="evidence" value="ECO:0007669"/>
    <property type="project" value="UniProtKB-KW"/>
</dbReference>
<feature type="domain" description="ABC transporter" evidence="4">
    <location>
        <begin position="2"/>
        <end position="219"/>
    </location>
</feature>
<reference evidence="5 6" key="1">
    <citation type="submission" date="2022-02" db="EMBL/GenBank/DDBJ databases">
        <title>Genome of Erysipelotrichaceae sp. nov. NSJ-176 isolated from human feces.</title>
        <authorList>
            <person name="Abdugheni R."/>
        </authorList>
    </citation>
    <scope>NUCLEOTIDE SEQUENCE [LARGE SCALE GENOMIC DNA]</scope>
    <source>
        <strain evidence="5 6">NSJ-176</strain>
    </source>
</reference>
<dbReference type="CDD" id="cd03257">
    <property type="entry name" value="ABC_NikE_OppD_transporters"/>
    <property type="match status" value="1"/>
</dbReference>
<keyword evidence="3 5" id="KW-0067">ATP-binding</keyword>
<dbReference type="Pfam" id="PF08352">
    <property type="entry name" value="oligo_HPY"/>
    <property type="match status" value="1"/>
</dbReference>
<dbReference type="PROSITE" id="PS50893">
    <property type="entry name" value="ABC_TRANSPORTER_2"/>
    <property type="match status" value="1"/>
</dbReference>
<gene>
    <name evidence="5" type="ORF">LQE99_07590</name>
</gene>
<dbReference type="PANTHER" id="PTHR43776">
    <property type="entry name" value="TRANSPORT ATP-BINDING PROTEIN"/>
    <property type="match status" value="1"/>
</dbReference>
<dbReference type="InterPro" id="IPR027417">
    <property type="entry name" value="P-loop_NTPase"/>
</dbReference>
<dbReference type="EMBL" id="JAKVPQ010000004">
    <property type="protein sequence ID" value="MCH4284992.1"/>
    <property type="molecule type" value="Genomic_DNA"/>
</dbReference>
<evidence type="ECO:0000256" key="1">
    <source>
        <dbReference type="ARBA" id="ARBA00022448"/>
    </source>
</evidence>
<accession>A0ABS9R5S5</accession>
<evidence type="ECO:0000256" key="3">
    <source>
        <dbReference type="ARBA" id="ARBA00022840"/>
    </source>
</evidence>
<evidence type="ECO:0000313" key="6">
    <source>
        <dbReference type="Proteomes" id="UP001202402"/>
    </source>
</evidence>
<dbReference type="InterPro" id="IPR013563">
    <property type="entry name" value="Oligopep_ABC_C"/>
</dbReference>
<dbReference type="InterPro" id="IPR050319">
    <property type="entry name" value="ABC_transp_ATP-bind"/>
</dbReference>